<dbReference type="EMBL" id="OCMF01000006">
    <property type="protein sequence ID" value="SOC81557.1"/>
    <property type="molecule type" value="Genomic_DNA"/>
</dbReference>
<protein>
    <submittedName>
        <fullName evidence="1">Uncharacterized protein</fullName>
    </submittedName>
</protein>
<dbReference type="Proteomes" id="UP000219193">
    <property type="component" value="Unassembled WGS sequence"/>
</dbReference>
<sequence length="138" mass="16018">MCTSKKPSENCLECGKFYATEDSNYLCKKCSDQLCKNCWTPHSIPPHLLGNGPHFCDSVCQTEFLASQEIIKLISQIIQNIDVLRELNYRVFGKESYRYNNRDFIFSNDHKLEETTLSLKIKHHLLPSSRLSKIHTSY</sequence>
<gene>
    <name evidence="1" type="ORF">SAMN06296241_3136</name>
</gene>
<dbReference type="AlphaFoldDB" id="A0A285X881"/>
<organism evidence="1 2">
    <name type="scientific">Salinimicrobium sediminis</name>
    <dbReference type="NCBI Taxonomy" id="1343891"/>
    <lineage>
        <taxon>Bacteria</taxon>
        <taxon>Pseudomonadati</taxon>
        <taxon>Bacteroidota</taxon>
        <taxon>Flavobacteriia</taxon>
        <taxon>Flavobacteriales</taxon>
        <taxon>Flavobacteriaceae</taxon>
        <taxon>Salinimicrobium</taxon>
    </lineage>
</organism>
<accession>A0A285X881</accession>
<keyword evidence="2" id="KW-1185">Reference proteome</keyword>
<evidence type="ECO:0000313" key="1">
    <source>
        <dbReference type="EMBL" id="SOC81557.1"/>
    </source>
</evidence>
<reference evidence="2" key="1">
    <citation type="submission" date="2017-09" db="EMBL/GenBank/DDBJ databases">
        <authorList>
            <person name="Varghese N."/>
            <person name="Submissions S."/>
        </authorList>
    </citation>
    <scope>NUCLEOTIDE SEQUENCE [LARGE SCALE GENOMIC DNA]</scope>
    <source>
        <strain evidence="2">CGMCC 1.12641</strain>
    </source>
</reference>
<name>A0A285X881_9FLAO</name>
<evidence type="ECO:0000313" key="2">
    <source>
        <dbReference type="Proteomes" id="UP000219193"/>
    </source>
</evidence>
<proteinExistence type="predicted"/>